<evidence type="ECO:0000313" key="3">
    <source>
        <dbReference type="EMBL" id="CAG9607997.1"/>
    </source>
</evidence>
<dbReference type="PANTHER" id="PTHR40066:SF1">
    <property type="entry name" value="UPF0473 PROTEIN CBO2561_CLC_2432"/>
    <property type="match status" value="1"/>
</dbReference>
<dbReference type="AlphaFoldDB" id="A0A9C7LA27"/>
<keyword evidence="4" id="KW-1185">Reference proteome</keyword>
<dbReference type="InterPro" id="IPR009711">
    <property type="entry name" value="UPF0473"/>
</dbReference>
<dbReference type="NCBIfam" id="NF010221">
    <property type="entry name" value="PRK13678.2-4"/>
    <property type="match status" value="1"/>
</dbReference>
<dbReference type="PANTHER" id="PTHR40066">
    <property type="entry name" value="UPF0473 PROTEIN CBO2561/CLC_2432"/>
    <property type="match status" value="1"/>
</dbReference>
<comment type="caution">
    <text evidence="3">The sequence shown here is derived from an EMBL/GenBank/DDBJ whole genome shotgun (WGS) entry which is preliminary data.</text>
</comment>
<sequence>MENGEKNITVIDENGNETLCEILLTFDSEQFGKSYVLYTPVGSDDENEDEELEIHAYSYNPGEGEDGGELMPIETEEEWDMIEEMVNTFFDEQEEEDNE</sequence>
<dbReference type="RefSeq" id="WP_230496253.1">
    <property type="nucleotide sequence ID" value="NZ_CAKJTG010000008.1"/>
</dbReference>
<gene>
    <name evidence="3" type="ORF">NEOCIP111885_01689</name>
</gene>
<protein>
    <recommendedName>
        <fullName evidence="2">UPF0473 protein NEOCIP111885_01689</fullName>
    </recommendedName>
</protein>
<dbReference type="NCBIfam" id="NF010215">
    <property type="entry name" value="PRK13678.1-2"/>
    <property type="match status" value="1"/>
</dbReference>
<dbReference type="EMBL" id="CAKJTG010000008">
    <property type="protein sequence ID" value="CAG9607997.1"/>
    <property type="molecule type" value="Genomic_DNA"/>
</dbReference>
<dbReference type="Pfam" id="PF06949">
    <property type="entry name" value="DUF1292"/>
    <property type="match status" value="1"/>
</dbReference>
<dbReference type="NCBIfam" id="NF010217">
    <property type="entry name" value="PRK13678.1-4"/>
    <property type="match status" value="1"/>
</dbReference>
<evidence type="ECO:0000256" key="1">
    <source>
        <dbReference type="ARBA" id="ARBA00008439"/>
    </source>
</evidence>
<comment type="similarity">
    <text evidence="1 2">Belongs to the UPF0473 family.</text>
</comment>
<name>A0A9C7LA27_9BACI</name>
<organism evidence="3 4">
    <name type="scientific">Pseudoneobacillus rhizosphaerae</name>
    <dbReference type="NCBI Taxonomy" id="2880968"/>
    <lineage>
        <taxon>Bacteria</taxon>
        <taxon>Bacillati</taxon>
        <taxon>Bacillota</taxon>
        <taxon>Bacilli</taxon>
        <taxon>Bacillales</taxon>
        <taxon>Bacillaceae</taxon>
        <taxon>Pseudoneobacillus</taxon>
    </lineage>
</organism>
<evidence type="ECO:0000256" key="2">
    <source>
        <dbReference type="HAMAP-Rule" id="MF_01448"/>
    </source>
</evidence>
<accession>A0A9C7LA27</accession>
<dbReference type="Proteomes" id="UP000789845">
    <property type="component" value="Unassembled WGS sequence"/>
</dbReference>
<proteinExistence type="inferred from homology"/>
<reference evidence="3" key="1">
    <citation type="submission" date="2021-10" db="EMBL/GenBank/DDBJ databases">
        <authorList>
            <person name="Criscuolo A."/>
        </authorList>
    </citation>
    <scope>NUCLEOTIDE SEQUENCE</scope>
    <source>
        <strain evidence="3">CIP111885</strain>
    </source>
</reference>
<evidence type="ECO:0000313" key="4">
    <source>
        <dbReference type="Proteomes" id="UP000789845"/>
    </source>
</evidence>
<dbReference type="HAMAP" id="MF_01448">
    <property type="entry name" value="UPF0473"/>
    <property type="match status" value="1"/>
</dbReference>